<feature type="transmembrane region" description="Helical" evidence="14">
    <location>
        <begin position="368"/>
        <end position="386"/>
    </location>
</feature>
<evidence type="ECO:0000256" key="14">
    <source>
        <dbReference type="SAM" id="Phobius"/>
    </source>
</evidence>
<evidence type="ECO:0000256" key="10">
    <source>
        <dbReference type="ARBA" id="ARBA00023136"/>
    </source>
</evidence>
<proteinExistence type="inferred from homology"/>
<dbReference type="EC" id="2.3.2.3" evidence="3"/>
<feature type="transmembrane region" description="Helical" evidence="14">
    <location>
        <begin position="217"/>
        <end position="238"/>
    </location>
</feature>
<dbReference type="GO" id="GO:0006629">
    <property type="term" value="P:lipid metabolic process"/>
    <property type="evidence" value="ECO:0007669"/>
    <property type="project" value="UniProtKB-KW"/>
</dbReference>
<keyword evidence="10 14" id="KW-0472">Membrane</keyword>
<dbReference type="GO" id="GO:0050071">
    <property type="term" value="F:phosphatidylglycerol lysyltransferase activity"/>
    <property type="evidence" value="ECO:0007669"/>
    <property type="project" value="UniProtKB-EC"/>
</dbReference>
<evidence type="ECO:0000256" key="8">
    <source>
        <dbReference type="ARBA" id="ARBA00022989"/>
    </source>
</evidence>
<feature type="domain" description="Phosphatidylglycerol lysyltransferase C-terminal" evidence="15">
    <location>
        <begin position="559"/>
        <end position="841"/>
    </location>
</feature>
<evidence type="ECO:0000313" key="17">
    <source>
        <dbReference type="Proteomes" id="UP000315971"/>
    </source>
</evidence>
<evidence type="ECO:0000256" key="3">
    <source>
        <dbReference type="ARBA" id="ARBA00012014"/>
    </source>
</evidence>
<feature type="transmembrane region" description="Helical" evidence="14">
    <location>
        <begin position="297"/>
        <end position="317"/>
    </location>
</feature>
<keyword evidence="7 14" id="KW-0812">Transmembrane</keyword>
<dbReference type="Pfam" id="PF03706">
    <property type="entry name" value="LPG_synthase_TM"/>
    <property type="match status" value="1"/>
</dbReference>
<feature type="transmembrane region" description="Helical" evidence="14">
    <location>
        <begin position="51"/>
        <end position="74"/>
    </location>
</feature>
<evidence type="ECO:0000256" key="4">
    <source>
        <dbReference type="ARBA" id="ARBA00021546"/>
    </source>
</evidence>
<evidence type="ECO:0000256" key="1">
    <source>
        <dbReference type="ARBA" id="ARBA00004651"/>
    </source>
</evidence>
<comment type="subcellular location">
    <subcellularLocation>
        <location evidence="1">Cell membrane</location>
        <topology evidence="1">Multi-pass membrane protein</topology>
    </subcellularLocation>
</comment>
<feature type="transmembrane region" description="Helical" evidence="14">
    <location>
        <begin position="504"/>
        <end position="528"/>
    </location>
</feature>
<feature type="transmembrane region" description="Helical" evidence="14">
    <location>
        <begin position="250"/>
        <end position="268"/>
    </location>
</feature>
<dbReference type="Proteomes" id="UP000315971">
    <property type="component" value="Unassembled WGS sequence"/>
</dbReference>
<keyword evidence="9" id="KW-0443">Lipid metabolism</keyword>
<name>A0A521CLJ4_9SPHI</name>
<comment type="similarity">
    <text evidence="2">Belongs to the LPG synthase family.</text>
</comment>
<evidence type="ECO:0000256" key="12">
    <source>
        <dbReference type="ARBA" id="ARBA00031899"/>
    </source>
</evidence>
<evidence type="ECO:0000256" key="5">
    <source>
        <dbReference type="ARBA" id="ARBA00022475"/>
    </source>
</evidence>
<keyword evidence="11" id="KW-0046">Antibiotic resistance</keyword>
<keyword evidence="8 14" id="KW-1133">Transmembrane helix</keyword>
<dbReference type="GO" id="GO:0046677">
    <property type="term" value="P:response to antibiotic"/>
    <property type="evidence" value="ECO:0007669"/>
    <property type="project" value="UniProtKB-KW"/>
</dbReference>
<dbReference type="InterPro" id="IPR022791">
    <property type="entry name" value="L-PG_synthase/AglD"/>
</dbReference>
<keyword evidence="17" id="KW-1185">Reference proteome</keyword>
<dbReference type="RefSeq" id="WP_142603169.1">
    <property type="nucleotide sequence ID" value="NZ_FXSZ01000004.1"/>
</dbReference>
<evidence type="ECO:0000313" key="16">
    <source>
        <dbReference type="EMBL" id="SMO60296.1"/>
    </source>
</evidence>
<evidence type="ECO:0000256" key="6">
    <source>
        <dbReference type="ARBA" id="ARBA00022679"/>
    </source>
</evidence>
<feature type="transmembrane region" description="Helical" evidence="14">
    <location>
        <begin position="132"/>
        <end position="154"/>
    </location>
</feature>
<dbReference type="GO" id="GO:0055091">
    <property type="term" value="P:phospholipid homeostasis"/>
    <property type="evidence" value="ECO:0007669"/>
    <property type="project" value="TreeGrafter"/>
</dbReference>
<accession>A0A521CLJ4</accession>
<dbReference type="InterPro" id="IPR016181">
    <property type="entry name" value="Acyl_CoA_acyltransferase"/>
</dbReference>
<feature type="transmembrane region" description="Helical" evidence="14">
    <location>
        <begin position="418"/>
        <end position="437"/>
    </location>
</feature>
<organism evidence="16 17">
    <name type="scientific">Solitalea koreensis</name>
    <dbReference type="NCBI Taxonomy" id="543615"/>
    <lineage>
        <taxon>Bacteria</taxon>
        <taxon>Pseudomonadati</taxon>
        <taxon>Bacteroidota</taxon>
        <taxon>Sphingobacteriia</taxon>
        <taxon>Sphingobacteriales</taxon>
        <taxon>Sphingobacteriaceae</taxon>
        <taxon>Solitalea</taxon>
    </lineage>
</organism>
<dbReference type="SUPFAM" id="SSF55729">
    <property type="entry name" value="Acyl-CoA N-acyltransferases (Nat)"/>
    <property type="match status" value="1"/>
</dbReference>
<gene>
    <name evidence="16" type="ORF">SAMN06265350_104187</name>
</gene>
<feature type="transmembrane region" description="Helical" evidence="14">
    <location>
        <begin position="12"/>
        <end position="31"/>
    </location>
</feature>
<dbReference type="Pfam" id="PF09924">
    <property type="entry name" value="LPG_synthase_C"/>
    <property type="match status" value="1"/>
</dbReference>
<dbReference type="AlphaFoldDB" id="A0A521CLJ4"/>
<dbReference type="PANTHER" id="PTHR34697">
    <property type="entry name" value="PHOSPHATIDYLGLYCEROL LYSYLTRANSFERASE"/>
    <property type="match status" value="1"/>
</dbReference>
<protein>
    <recommendedName>
        <fullName evidence="4">Phosphatidylglycerol lysyltransferase</fullName>
        <ecNumber evidence="3">2.3.2.3</ecNumber>
    </recommendedName>
    <alternativeName>
        <fullName evidence="12">Lysylphosphatidylglycerol synthase</fullName>
    </alternativeName>
</protein>
<dbReference type="InterPro" id="IPR051211">
    <property type="entry name" value="PG_lysyltransferase"/>
</dbReference>
<evidence type="ECO:0000256" key="2">
    <source>
        <dbReference type="ARBA" id="ARBA00008627"/>
    </source>
</evidence>
<dbReference type="EMBL" id="FXSZ01000004">
    <property type="protein sequence ID" value="SMO60296.1"/>
    <property type="molecule type" value="Genomic_DNA"/>
</dbReference>
<dbReference type="GO" id="GO:0005886">
    <property type="term" value="C:plasma membrane"/>
    <property type="evidence" value="ECO:0007669"/>
    <property type="project" value="UniProtKB-SubCell"/>
</dbReference>
<comment type="catalytic activity">
    <reaction evidence="13">
        <text>L-lysyl-tRNA(Lys) + a 1,2-diacyl-sn-glycero-3-phospho-(1'-sn-glycerol) = a 1,2-diacyl-sn-glycero-3-phospho-1'-(3'-O-L-lysyl)-sn-glycerol + tRNA(Lys)</text>
        <dbReference type="Rhea" id="RHEA:10668"/>
        <dbReference type="Rhea" id="RHEA-COMP:9696"/>
        <dbReference type="Rhea" id="RHEA-COMP:9697"/>
        <dbReference type="ChEBI" id="CHEBI:64716"/>
        <dbReference type="ChEBI" id="CHEBI:75792"/>
        <dbReference type="ChEBI" id="CHEBI:78442"/>
        <dbReference type="ChEBI" id="CHEBI:78529"/>
        <dbReference type="EC" id="2.3.2.3"/>
    </reaction>
</comment>
<evidence type="ECO:0000256" key="9">
    <source>
        <dbReference type="ARBA" id="ARBA00023098"/>
    </source>
</evidence>
<keyword evidence="5" id="KW-1003">Cell membrane</keyword>
<evidence type="ECO:0000259" key="15">
    <source>
        <dbReference type="Pfam" id="PF09924"/>
    </source>
</evidence>
<feature type="transmembrane region" description="Helical" evidence="14">
    <location>
        <begin position="449"/>
        <end position="468"/>
    </location>
</feature>
<evidence type="ECO:0000256" key="7">
    <source>
        <dbReference type="ARBA" id="ARBA00022692"/>
    </source>
</evidence>
<feature type="transmembrane region" description="Helical" evidence="14">
    <location>
        <begin position="393"/>
        <end position="412"/>
    </location>
</feature>
<evidence type="ECO:0000256" key="13">
    <source>
        <dbReference type="ARBA" id="ARBA00047540"/>
    </source>
</evidence>
<feature type="transmembrane region" description="Helical" evidence="14">
    <location>
        <begin position="329"/>
        <end position="348"/>
    </location>
</feature>
<sequence>MNRFREKFRNNTFYWKEILGFLFILLAIYFIKHEHGELRDVGVTLHSSNWQYLILGILFTIVYLLLQATMYVYSFKTVGTNVPFFLSLKLFLKRNLISIFLPGGGVTSLAFFTKEIENNNVSHTKINFASYIYGFIGILSVLIVALPVLIYLFLNHKLAGNEIGAFSGLAALLLILGGSTYSFMKKGWLYKLALKYSPELEVMWQETVLEHFSKSNLFNTIFISVLIEFVGIVHLYVAMLAIGVTPNLEAAIVGYIIATLFLIISPFLRGMGAIEISVTFILSRYGYTPAQALSITLLYRLFEFWLPLLAGTLIFLLTKGNVLLRIFPAILIFALGIVNIISVLTPALKDRVHLLKNWLPMDTINASNYLVLIFGLLLIITSTFLLKGLKNAWYFAVVLSVLSLFGHLTKAIDYEEAIIAFSVLVALMLTKEQYYIIGNRKLQNISLQTTLFTFLSVVIYGVIGFYFLDKKHFGIDFSLQQSILSTFDNFILLNAEGITPHTKFAHFFLDSINLLGVAAITLVCYAFLRPFILSTKIDENEYRKAQQLIFKFGDSAVDYFKTYSDKLFFFSLKHEGFVAYRIANGFAIVLEEPVCENNSDIKTSILNEFERFCKTNGLKPAYYRVDELHLGPFQSLGKKSLLIGQEAILDLEAFTLEGKARKSLRNAVNSVLNKGYKTTIYEAPVKDGVLQKLKLVSDEWLETMEREELIFSQGMFDWDELKNQTIITLENSEEKVVAFLNIIPDYVKGEATYDLIRKTNDAPGGNMDVLIIELINYCKSKQYSSLNLGLAPMSGIEKAKDLPEQTIKFAYEKIQQFRQYKGLRDFKEKFDPMWKDKYLVYEHSYDLLQLPRALSKVMKP</sequence>
<dbReference type="PANTHER" id="PTHR34697:SF2">
    <property type="entry name" value="PHOSPHATIDYLGLYCEROL LYSYLTRANSFERASE"/>
    <property type="match status" value="1"/>
</dbReference>
<evidence type="ECO:0000256" key="11">
    <source>
        <dbReference type="ARBA" id="ARBA00023251"/>
    </source>
</evidence>
<reference evidence="16 17" key="1">
    <citation type="submission" date="2017-05" db="EMBL/GenBank/DDBJ databases">
        <authorList>
            <person name="Varghese N."/>
            <person name="Submissions S."/>
        </authorList>
    </citation>
    <scope>NUCLEOTIDE SEQUENCE [LARGE SCALE GENOMIC DNA]</scope>
    <source>
        <strain evidence="16 17">DSM 21342</strain>
    </source>
</reference>
<keyword evidence="6 16" id="KW-0808">Transferase</keyword>
<dbReference type="OrthoDB" id="145485at2"/>
<feature type="transmembrane region" description="Helical" evidence="14">
    <location>
        <begin position="95"/>
        <end position="112"/>
    </location>
</feature>
<dbReference type="InterPro" id="IPR024320">
    <property type="entry name" value="LPG_synthase_C"/>
</dbReference>
<feature type="transmembrane region" description="Helical" evidence="14">
    <location>
        <begin position="166"/>
        <end position="184"/>
    </location>
</feature>